<protein>
    <submittedName>
        <fullName evidence="2">Uncharacterized protein</fullName>
    </submittedName>
</protein>
<gene>
    <name evidence="2" type="ORF">PXEA_LOCUS138</name>
</gene>
<evidence type="ECO:0000256" key="1">
    <source>
        <dbReference type="SAM" id="MobiDB-lite"/>
    </source>
</evidence>
<feature type="region of interest" description="Disordered" evidence="1">
    <location>
        <begin position="1"/>
        <end position="98"/>
    </location>
</feature>
<keyword evidence="3" id="KW-1185">Reference proteome</keyword>
<feature type="compositionally biased region" description="Low complexity" evidence="1">
    <location>
        <begin position="23"/>
        <end position="44"/>
    </location>
</feature>
<proteinExistence type="predicted"/>
<evidence type="ECO:0000313" key="2">
    <source>
        <dbReference type="EMBL" id="VEL06698.1"/>
    </source>
</evidence>
<comment type="caution">
    <text evidence="2">The sequence shown here is derived from an EMBL/GenBank/DDBJ whole genome shotgun (WGS) entry which is preliminary data.</text>
</comment>
<sequence>MKGQLDDSLNLSRPPSPDVHSNHSQLKHQTQQQYLHQSQLQQQSRRGPGKSAGSGSLTAYPNDHVNQAVGLAGIQRSSGTPKDKWGLGSTELGKQSTR</sequence>
<accession>A0A3S5A4I9</accession>
<evidence type="ECO:0000313" key="3">
    <source>
        <dbReference type="Proteomes" id="UP000784294"/>
    </source>
</evidence>
<dbReference type="AlphaFoldDB" id="A0A3S5A4I9"/>
<name>A0A3S5A4I9_9PLAT</name>
<dbReference type="Proteomes" id="UP000784294">
    <property type="component" value="Unassembled WGS sequence"/>
</dbReference>
<organism evidence="2 3">
    <name type="scientific">Protopolystoma xenopodis</name>
    <dbReference type="NCBI Taxonomy" id="117903"/>
    <lineage>
        <taxon>Eukaryota</taxon>
        <taxon>Metazoa</taxon>
        <taxon>Spiralia</taxon>
        <taxon>Lophotrochozoa</taxon>
        <taxon>Platyhelminthes</taxon>
        <taxon>Monogenea</taxon>
        <taxon>Polyopisthocotylea</taxon>
        <taxon>Polystomatidea</taxon>
        <taxon>Polystomatidae</taxon>
        <taxon>Protopolystoma</taxon>
    </lineage>
</organism>
<reference evidence="2" key="1">
    <citation type="submission" date="2018-11" db="EMBL/GenBank/DDBJ databases">
        <authorList>
            <consortium name="Pathogen Informatics"/>
        </authorList>
    </citation>
    <scope>NUCLEOTIDE SEQUENCE</scope>
</reference>
<dbReference type="EMBL" id="CAAALY010000262">
    <property type="protein sequence ID" value="VEL06698.1"/>
    <property type="molecule type" value="Genomic_DNA"/>
</dbReference>